<feature type="region of interest" description="Disordered" evidence="1">
    <location>
        <begin position="107"/>
        <end position="156"/>
    </location>
</feature>
<feature type="compositionally biased region" description="Polar residues" evidence="1">
    <location>
        <begin position="52"/>
        <end position="67"/>
    </location>
</feature>
<feature type="compositionally biased region" description="Basic and acidic residues" evidence="1">
    <location>
        <begin position="203"/>
        <end position="215"/>
    </location>
</feature>
<dbReference type="Proteomes" id="UP000283530">
    <property type="component" value="Unassembled WGS sequence"/>
</dbReference>
<dbReference type="EMBL" id="QPKB01000003">
    <property type="protein sequence ID" value="RWR80097.1"/>
    <property type="molecule type" value="Genomic_DNA"/>
</dbReference>
<feature type="region of interest" description="Disordered" evidence="1">
    <location>
        <begin position="250"/>
        <end position="276"/>
    </location>
</feature>
<keyword evidence="3" id="KW-1185">Reference proteome</keyword>
<organism evidence="2 3">
    <name type="scientific">Cinnamomum micranthum f. kanehirae</name>
    <dbReference type="NCBI Taxonomy" id="337451"/>
    <lineage>
        <taxon>Eukaryota</taxon>
        <taxon>Viridiplantae</taxon>
        <taxon>Streptophyta</taxon>
        <taxon>Embryophyta</taxon>
        <taxon>Tracheophyta</taxon>
        <taxon>Spermatophyta</taxon>
        <taxon>Magnoliopsida</taxon>
        <taxon>Magnoliidae</taxon>
        <taxon>Laurales</taxon>
        <taxon>Lauraceae</taxon>
        <taxon>Cinnamomum</taxon>
    </lineage>
</organism>
<feature type="compositionally biased region" description="Polar residues" evidence="1">
    <location>
        <begin position="264"/>
        <end position="276"/>
    </location>
</feature>
<protein>
    <submittedName>
        <fullName evidence="2">Coiled-coil domain-containing protein SCD2</fullName>
    </submittedName>
</protein>
<comment type="caution">
    <text evidence="2">The sequence shown here is derived from an EMBL/GenBank/DDBJ whole genome shotgun (WGS) entry which is preliminary data.</text>
</comment>
<proteinExistence type="predicted"/>
<dbReference type="AlphaFoldDB" id="A0A443NNK5"/>
<dbReference type="STRING" id="337451.A0A443NNK5"/>
<dbReference type="GO" id="GO:0000911">
    <property type="term" value="P:cytokinesis by cell plate formation"/>
    <property type="evidence" value="ECO:0007669"/>
    <property type="project" value="InterPro"/>
</dbReference>
<dbReference type="InterPro" id="IPR040321">
    <property type="entry name" value="SCD2-like"/>
</dbReference>
<reference evidence="2 3" key="1">
    <citation type="journal article" date="2019" name="Nat. Plants">
        <title>Stout camphor tree genome fills gaps in understanding of flowering plant genome evolution.</title>
        <authorList>
            <person name="Chaw S.M."/>
            <person name="Liu Y.C."/>
            <person name="Wu Y.W."/>
            <person name="Wang H.Y."/>
            <person name="Lin C.I."/>
            <person name="Wu C.S."/>
            <person name="Ke H.M."/>
            <person name="Chang L.Y."/>
            <person name="Hsu C.Y."/>
            <person name="Yang H.T."/>
            <person name="Sudianto E."/>
            <person name="Hsu M.H."/>
            <person name="Wu K.P."/>
            <person name="Wang L.N."/>
            <person name="Leebens-Mack J.H."/>
            <person name="Tsai I.J."/>
        </authorList>
    </citation>
    <scope>NUCLEOTIDE SEQUENCE [LARGE SCALE GENOMIC DNA]</scope>
    <source>
        <strain evidence="3">cv. Chaw 1501</strain>
        <tissue evidence="2">Young leaves</tissue>
    </source>
</reference>
<sequence length="276" mass="29668">MQNITAGFYFITPLPQIYLCNENIAPSSSPFLPPNNFPDRTMDRRRAGSPVYSRQRSGESTGSSSPGMSPAHHRSASAAGSFSSIKRTQNVAAKAAAQRLAQVMASQAAGADDDDDDDDLTAFHYKAPPPSMPRLSNNNAGSIPPATISGSRAMRSPSPARILHLFRSASTGRPSISVRSNPLVPPSRTSLRTPNSIPPIEPPNDRRREKKREKQQPYLSSSAFSGAGGTQRAVELSETLVGCLLRLKRTTTHATKSPDPLLSSVPTFSSNNEEID</sequence>
<dbReference type="PANTHER" id="PTHR31762:SF4">
    <property type="entry name" value="COILED-COIL DOMAIN-CONTAINING PROTEIN SCD2"/>
    <property type="match status" value="1"/>
</dbReference>
<evidence type="ECO:0000313" key="3">
    <source>
        <dbReference type="Proteomes" id="UP000283530"/>
    </source>
</evidence>
<feature type="compositionally biased region" description="Acidic residues" evidence="1">
    <location>
        <begin position="111"/>
        <end position="120"/>
    </location>
</feature>
<gene>
    <name evidence="2" type="ORF">CKAN_00871500</name>
</gene>
<evidence type="ECO:0000256" key="1">
    <source>
        <dbReference type="SAM" id="MobiDB-lite"/>
    </source>
</evidence>
<evidence type="ECO:0000313" key="2">
    <source>
        <dbReference type="EMBL" id="RWR80097.1"/>
    </source>
</evidence>
<name>A0A443NNK5_9MAGN</name>
<dbReference type="PANTHER" id="PTHR31762">
    <property type="entry name" value="FAS-BINDING FACTOR-LIKE PROTEIN"/>
    <property type="match status" value="1"/>
</dbReference>
<feature type="region of interest" description="Disordered" evidence="1">
    <location>
        <begin position="172"/>
        <end position="232"/>
    </location>
</feature>
<accession>A0A443NNK5</accession>
<feature type="region of interest" description="Disordered" evidence="1">
    <location>
        <begin position="28"/>
        <end position="83"/>
    </location>
</feature>